<keyword evidence="1" id="KW-1133">Transmembrane helix</keyword>
<organism evidence="2 3">
    <name type="scientific">Stereocaulon virgatum</name>
    <dbReference type="NCBI Taxonomy" id="373712"/>
    <lineage>
        <taxon>Eukaryota</taxon>
        <taxon>Fungi</taxon>
        <taxon>Dikarya</taxon>
        <taxon>Ascomycota</taxon>
        <taxon>Pezizomycotina</taxon>
        <taxon>Lecanoromycetes</taxon>
        <taxon>OSLEUM clade</taxon>
        <taxon>Lecanoromycetidae</taxon>
        <taxon>Lecanorales</taxon>
        <taxon>Lecanorineae</taxon>
        <taxon>Stereocaulaceae</taxon>
        <taxon>Stereocaulon</taxon>
    </lineage>
</organism>
<comment type="caution">
    <text evidence="2">The sequence shown here is derived from an EMBL/GenBank/DDBJ whole genome shotgun (WGS) entry which is preliminary data.</text>
</comment>
<dbReference type="EMBL" id="JBEFKJ010000017">
    <property type="protein sequence ID" value="KAL2041284.1"/>
    <property type="molecule type" value="Genomic_DNA"/>
</dbReference>
<keyword evidence="1" id="KW-0472">Membrane</keyword>
<protein>
    <submittedName>
        <fullName evidence="2">Uncharacterized protein</fullName>
    </submittedName>
</protein>
<evidence type="ECO:0000313" key="3">
    <source>
        <dbReference type="Proteomes" id="UP001590950"/>
    </source>
</evidence>
<name>A0ABR4A968_9LECA</name>
<keyword evidence="3" id="KW-1185">Reference proteome</keyword>
<proteinExistence type="predicted"/>
<dbReference type="Proteomes" id="UP001590950">
    <property type="component" value="Unassembled WGS sequence"/>
</dbReference>
<gene>
    <name evidence="2" type="ORF">N7G274_005666</name>
</gene>
<evidence type="ECO:0000313" key="2">
    <source>
        <dbReference type="EMBL" id="KAL2041284.1"/>
    </source>
</evidence>
<accession>A0ABR4A968</accession>
<reference evidence="2 3" key="1">
    <citation type="submission" date="2024-09" db="EMBL/GenBank/DDBJ databases">
        <title>Rethinking Asexuality: The Enigmatic Case of Functional Sexual Genes in Lepraria (Stereocaulaceae).</title>
        <authorList>
            <person name="Doellman M."/>
            <person name="Sun Y."/>
            <person name="Barcenas-Pena A."/>
            <person name="Lumbsch H.T."/>
            <person name="Grewe F."/>
        </authorList>
    </citation>
    <scope>NUCLEOTIDE SEQUENCE [LARGE SCALE GENOMIC DNA]</scope>
    <source>
        <strain evidence="2 3">Mercado 3170</strain>
    </source>
</reference>
<sequence length="139" mass="15572">MTERRILDRAGCSCSPSLDDWAVDADGLFFLISLPAPCFLLSAALAPLLPSLRALSLTHAMDASAMTRRRMKPKMVRRFLQLLLNNYCWRQPGSPHAEIRLTWSRLDVFGGNSSERQTFSAADLNVEHLPCWASTTGRH</sequence>
<feature type="transmembrane region" description="Helical" evidence="1">
    <location>
        <begin position="28"/>
        <end position="49"/>
    </location>
</feature>
<keyword evidence="1" id="KW-0812">Transmembrane</keyword>
<evidence type="ECO:0000256" key="1">
    <source>
        <dbReference type="SAM" id="Phobius"/>
    </source>
</evidence>